<dbReference type="InterPro" id="IPR001680">
    <property type="entry name" value="WD40_rpt"/>
</dbReference>
<evidence type="ECO:0000256" key="3">
    <source>
        <dbReference type="ARBA" id="ARBA00022737"/>
    </source>
</evidence>
<dbReference type="GeneID" id="94196785"/>
<dbReference type="InterPro" id="IPR015943">
    <property type="entry name" value="WD40/YVTN_repeat-like_dom_sf"/>
</dbReference>
<evidence type="ECO:0000256" key="4">
    <source>
        <dbReference type="PROSITE-ProRule" id="PRU00221"/>
    </source>
</evidence>
<evidence type="ECO:0000259" key="5">
    <source>
        <dbReference type="Pfam" id="PF04053"/>
    </source>
</evidence>
<dbReference type="SUPFAM" id="SSF50978">
    <property type="entry name" value="WD40 repeat-like"/>
    <property type="match status" value="1"/>
</dbReference>
<dbReference type="InterPro" id="IPR050844">
    <property type="entry name" value="Coatomer_complex_subunit"/>
</dbReference>
<dbReference type="EMBL" id="BPLF01000004">
    <property type="protein sequence ID" value="GIX65304.1"/>
    <property type="molecule type" value="Genomic_DNA"/>
</dbReference>
<dbReference type="RefSeq" id="XP_067717373.1">
    <property type="nucleotide sequence ID" value="XM_067861272.1"/>
</dbReference>
<gene>
    <name evidence="6" type="ORF">BcabD6B2_47390</name>
</gene>
<comment type="subcellular location">
    <subcellularLocation>
        <location evidence="1">Golgi apparatus membrane</location>
        <topology evidence="1">Peripheral membrane protein</topology>
        <orientation evidence="1">Cytoplasmic side</orientation>
    </subcellularLocation>
</comment>
<feature type="repeat" description="WD" evidence="4">
    <location>
        <begin position="89"/>
        <end position="130"/>
    </location>
</feature>
<accession>A0AAV4LYX7</accession>
<dbReference type="GO" id="GO:0000139">
    <property type="term" value="C:Golgi membrane"/>
    <property type="evidence" value="ECO:0007669"/>
    <property type="project" value="UniProtKB-SubCell"/>
</dbReference>
<comment type="caution">
    <text evidence="6">The sequence shown here is derived from an EMBL/GenBank/DDBJ whole genome shotgun (WGS) entry which is preliminary data.</text>
</comment>
<dbReference type="Gene3D" id="2.130.10.10">
    <property type="entry name" value="YVTN repeat-like/Quinoprotein amine dehydrogenase"/>
    <property type="match status" value="1"/>
</dbReference>
<dbReference type="PROSITE" id="PS50082">
    <property type="entry name" value="WD_REPEATS_2"/>
    <property type="match status" value="3"/>
</dbReference>
<dbReference type="Pfam" id="PF00400">
    <property type="entry name" value="WD40"/>
    <property type="match status" value="3"/>
</dbReference>
<dbReference type="AlphaFoldDB" id="A0AAV4LYX7"/>
<dbReference type="PANTHER" id="PTHR19876:SF1">
    <property type="entry name" value="COATOMER SUBUNIT ALPHA"/>
    <property type="match status" value="1"/>
</dbReference>
<keyword evidence="3" id="KW-0677">Repeat</keyword>
<dbReference type="PROSITE" id="PS50294">
    <property type="entry name" value="WD_REPEATS_REGION"/>
    <property type="match status" value="3"/>
</dbReference>
<feature type="repeat" description="WD" evidence="4">
    <location>
        <begin position="131"/>
        <end position="164"/>
    </location>
</feature>
<reference evidence="6 7" key="1">
    <citation type="submission" date="2021-06" db="EMBL/GenBank/DDBJ databases">
        <title>Genome sequence of Babesia caballi.</title>
        <authorList>
            <person name="Yamagishi J."/>
            <person name="Kidaka T."/>
            <person name="Ochi A."/>
        </authorList>
    </citation>
    <scope>NUCLEOTIDE SEQUENCE [LARGE SCALE GENOMIC DNA]</scope>
    <source>
        <strain evidence="6">USDA-D6B2</strain>
    </source>
</reference>
<dbReference type="SMART" id="SM00320">
    <property type="entry name" value="WD40"/>
    <property type="match status" value="6"/>
</dbReference>
<evidence type="ECO:0000313" key="6">
    <source>
        <dbReference type="EMBL" id="GIX65304.1"/>
    </source>
</evidence>
<organism evidence="6 7">
    <name type="scientific">Babesia caballi</name>
    <dbReference type="NCBI Taxonomy" id="5871"/>
    <lineage>
        <taxon>Eukaryota</taxon>
        <taxon>Sar</taxon>
        <taxon>Alveolata</taxon>
        <taxon>Apicomplexa</taxon>
        <taxon>Aconoidasida</taxon>
        <taxon>Piroplasmida</taxon>
        <taxon>Babesiidae</taxon>
        <taxon>Babesia</taxon>
    </lineage>
</organism>
<feature type="domain" description="COPA/B second beta-propeller" evidence="5">
    <location>
        <begin position="458"/>
        <end position="679"/>
    </location>
</feature>
<proteinExistence type="predicted"/>
<dbReference type="InterPro" id="IPR036322">
    <property type="entry name" value="WD40_repeat_dom_sf"/>
</dbReference>
<feature type="repeat" description="WD" evidence="4">
    <location>
        <begin position="47"/>
        <end position="88"/>
    </location>
</feature>
<name>A0AAV4LYX7_BABCB</name>
<evidence type="ECO:0000256" key="1">
    <source>
        <dbReference type="ARBA" id="ARBA00004255"/>
    </source>
</evidence>
<dbReference type="PANTHER" id="PTHR19876">
    <property type="entry name" value="COATOMER"/>
    <property type="match status" value="1"/>
</dbReference>
<dbReference type="Proteomes" id="UP001497744">
    <property type="component" value="Unassembled WGS sequence"/>
</dbReference>
<sequence length="821" mass="93516">MITKCLTEGAAVYAIVFHPRLRLLLASLGSGEIQLWDYVNRLLVKAFLHHSCRVGALDFHTQHTLFVSGGDDAEIVVWDFRQSEMLCALKGHTKCVRTVQFHFHHPWILSASDDGTCRIWDWKTRSCVNVTQAHKREVMSAKFHSARDMFVTASLDKRVRVWQVTLVRNDRHSVPSGTGLTSELNKLNGDHHEAAVNSRFCEYNVKSIDGRKHSNRVTWAVFNHVGNRIISATDSGSIYIWVYGNPCMLEVEDLRRSDAMKYILSVSENKSILVWNTDIRRSYLTHELEAGVYYTLQKPPNLNYLAAGHSSGLSAFKLFKERPIVTLSGKTLYYVSNYIVYIGNMDNETKTASEWIKLNQTPELNTNDSNVQYDALTGEATPIRKDANFRNIEFFQFQYRYYGGKVIDDRSSAPDYPTFSSPLHVYSELHRTKILSYPVMFDYTPVFDKFTEAAKSMAEAAPLPTRKDPVIPSKVQYNSYCSYGKLLLVTCTIRTWPFYEIIMYGDQPLKTYKHGTICYIGDGTSACFASAFLVVAIDFDKNLKFDTTFHKVFSIGLNLVLLWGRNDTVLLYDVERDHILCQDSVSVGELLDVIVDESSKFIAAVFRNLVVIYDMGLNVLASVETQAKVKTAVWYNAITVIYATRDRMYYLMLNGDSGTVRSLDKPIYVLRVKENMLYYMKRDHLCYKMEIESAELTFQKGMCLEKLTMLYLIMGCFAKLKRLMSLCKVRNDVCLLMHCALCLGDMAEIANALRANKQTKLAEICENTYGVINEVGKHNECGSVHYMVPPALSNLDVGVKIEWPVELLELVARPHNRSVLG</sequence>
<dbReference type="Pfam" id="PF04053">
    <property type="entry name" value="B-prop_COPA_B_2nd"/>
    <property type="match status" value="1"/>
</dbReference>
<evidence type="ECO:0000313" key="7">
    <source>
        <dbReference type="Proteomes" id="UP001497744"/>
    </source>
</evidence>
<keyword evidence="2 4" id="KW-0853">WD repeat</keyword>
<dbReference type="GO" id="GO:0006890">
    <property type="term" value="P:retrograde vesicle-mediated transport, Golgi to endoplasmic reticulum"/>
    <property type="evidence" value="ECO:0007669"/>
    <property type="project" value="TreeGrafter"/>
</dbReference>
<dbReference type="GO" id="GO:0006888">
    <property type="term" value="P:endoplasmic reticulum to Golgi vesicle-mediated transport"/>
    <property type="evidence" value="ECO:0007669"/>
    <property type="project" value="TreeGrafter"/>
</dbReference>
<dbReference type="Gene3D" id="1.25.40.470">
    <property type="match status" value="1"/>
</dbReference>
<dbReference type="GO" id="GO:0030126">
    <property type="term" value="C:COPI vesicle coat"/>
    <property type="evidence" value="ECO:0007669"/>
    <property type="project" value="TreeGrafter"/>
</dbReference>
<dbReference type="GO" id="GO:0006886">
    <property type="term" value="P:intracellular protein transport"/>
    <property type="evidence" value="ECO:0007669"/>
    <property type="project" value="InterPro"/>
</dbReference>
<evidence type="ECO:0000256" key="2">
    <source>
        <dbReference type="ARBA" id="ARBA00022574"/>
    </source>
</evidence>
<dbReference type="GO" id="GO:0005198">
    <property type="term" value="F:structural molecule activity"/>
    <property type="evidence" value="ECO:0007669"/>
    <property type="project" value="InterPro"/>
</dbReference>
<protein>
    <submittedName>
        <fullName evidence="6">Coatomer complex subunit alpha</fullName>
    </submittedName>
</protein>
<dbReference type="InterPro" id="IPR006692">
    <property type="entry name" value="Beta-prop_COPA/B_2nd"/>
</dbReference>
<keyword evidence="7" id="KW-1185">Reference proteome</keyword>
<dbReference type="GO" id="GO:0006891">
    <property type="term" value="P:intra-Golgi vesicle-mediated transport"/>
    <property type="evidence" value="ECO:0007669"/>
    <property type="project" value="TreeGrafter"/>
</dbReference>